<dbReference type="PATRIC" id="fig|74704.6.peg.1197"/>
<proteinExistence type="predicted"/>
<dbReference type="Proteomes" id="UP000034455">
    <property type="component" value="Unassembled WGS sequence"/>
</dbReference>
<evidence type="ECO:0000313" key="2">
    <source>
        <dbReference type="Proteomes" id="UP000034455"/>
    </source>
</evidence>
<accession>A0A0M2NX21</accession>
<gene>
    <name evidence="1" type="ORF">UF66_1165</name>
</gene>
<name>A0A0M2NX21_STACC</name>
<evidence type="ECO:0000313" key="1">
    <source>
        <dbReference type="EMBL" id="KKI63059.1"/>
    </source>
</evidence>
<evidence type="ECO:0008006" key="3">
    <source>
        <dbReference type="Google" id="ProtNLM"/>
    </source>
</evidence>
<comment type="caution">
    <text evidence="1">The sequence shown here is derived from an EMBL/GenBank/DDBJ whole genome shotgun (WGS) entry which is preliminary data.</text>
</comment>
<dbReference type="AlphaFoldDB" id="A0A0M2NX21"/>
<dbReference type="EMBL" id="LAKJ01000019">
    <property type="protein sequence ID" value="KKI63059.1"/>
    <property type="molecule type" value="Genomic_DNA"/>
</dbReference>
<organism evidence="1 2">
    <name type="scientific">Staphylococcus cohnii subsp. cohnii</name>
    <dbReference type="NCBI Taxonomy" id="74704"/>
    <lineage>
        <taxon>Bacteria</taxon>
        <taxon>Bacillati</taxon>
        <taxon>Bacillota</taxon>
        <taxon>Bacilli</taxon>
        <taxon>Bacillales</taxon>
        <taxon>Staphylococcaceae</taxon>
        <taxon>Staphylococcus</taxon>
        <taxon>Staphylococcus cohnii species complex</taxon>
    </lineage>
</organism>
<sequence>MKTLTKEEIKQINGGKETGCSGNFEEDGIMCNIGQGVGNLVNKIQGK</sequence>
<reference evidence="1 2" key="1">
    <citation type="submission" date="2015-03" db="EMBL/GenBank/DDBJ databases">
        <title>Genome Assembly of Staphylococcus cohnii subsp. cohnii strain G22B2.</title>
        <authorList>
            <person name="Nair G."/>
            <person name="Kaur G."/>
            <person name="Khatri I."/>
            <person name="Singh N.K."/>
            <person name="Sathyabama S."/>
            <person name="Maurya S.K."/>
            <person name="Subramanian S."/>
            <person name="Agrewala J.N."/>
            <person name="Mayilraj S."/>
        </authorList>
    </citation>
    <scope>NUCLEOTIDE SEQUENCE [LARGE SCALE GENOMIC DNA]</scope>
    <source>
        <strain evidence="1 2">G22B2</strain>
    </source>
</reference>
<protein>
    <recommendedName>
        <fullName evidence="3">Bacteriocin</fullName>
    </recommendedName>
</protein>
<dbReference type="RefSeq" id="WP_019469205.1">
    <property type="nucleotide sequence ID" value="NZ_LAKJ01000019.1"/>
</dbReference>